<dbReference type="KEGG" id="nabu:FZC36_01250"/>
<evidence type="ECO:0000313" key="2">
    <source>
        <dbReference type="Proteomes" id="UP000324924"/>
    </source>
</evidence>
<accession>A0A5C0UHA6</accession>
<dbReference type="EMBL" id="CP043314">
    <property type="protein sequence ID" value="QEK39061.1"/>
    <property type="molecule type" value="Genomic_DNA"/>
</dbReference>
<dbReference type="AlphaFoldDB" id="A0A5C0UHA6"/>
<dbReference type="Proteomes" id="UP000324924">
    <property type="component" value="Chromosome"/>
</dbReference>
<name>A0A5C0UHA6_9PROT</name>
<reference evidence="1 2" key="1">
    <citation type="submission" date="2019-08" db="EMBL/GenBank/DDBJ databases">
        <title>Highly reduced genomes of protist endosymbionts show evolutionary convergence.</title>
        <authorList>
            <person name="George E."/>
            <person name="Husnik F."/>
            <person name="Tashyreva D."/>
            <person name="Prokopchuk G."/>
            <person name="Horak A."/>
            <person name="Kwong W.K."/>
            <person name="Lukes J."/>
            <person name="Keeling P.J."/>
        </authorList>
    </citation>
    <scope>NUCLEOTIDE SEQUENCE [LARGE SCALE GENOMIC DNA]</scope>
    <source>
        <strain evidence="1">1604HC</strain>
    </source>
</reference>
<keyword evidence="2" id="KW-1185">Reference proteome</keyword>
<evidence type="ECO:0000313" key="1">
    <source>
        <dbReference type="EMBL" id="QEK39061.1"/>
    </source>
</evidence>
<sequence>MTYINLVFGFKIKFLETGMMDYIKTDHANIEKDKIMIVEDSDNFFSIAFFYNSKSYVESFLITILALREYFSKIGSIQFKCPNILMLNGKKVCYLHFHEIGDKKFIRIFVQKNYFCYGFINNLCQFLEKWINLSKMCGFDYLVSSANKIETESCSDDKKQEIFLQQKNYDNSGDIHFDSSEINLVNSNSEGGSLVEKGLFIFDKFNENGHFSIRGYDYIKYTFEVEDLMCKF</sequence>
<organism evidence="1 2">
    <name type="scientific">Candidatus Nesciobacter abundans</name>
    <dbReference type="NCBI Taxonomy" id="2601668"/>
    <lineage>
        <taxon>Bacteria</taxon>
        <taxon>Pseudomonadati</taxon>
        <taxon>Pseudomonadota</taxon>
        <taxon>Alphaproteobacteria</taxon>
        <taxon>Holosporales</taxon>
        <taxon>Holosporaceae</taxon>
        <taxon>Candidatus Nesciobacter</taxon>
    </lineage>
</organism>
<protein>
    <submittedName>
        <fullName evidence="1">Uncharacterized protein</fullName>
    </submittedName>
</protein>
<dbReference type="RefSeq" id="WP_148972184.1">
    <property type="nucleotide sequence ID" value="NZ_CP043314.1"/>
</dbReference>
<proteinExistence type="predicted"/>
<gene>
    <name evidence="1" type="ORF">FZC36_01250</name>
</gene>